<accession>A0A8S1T2B8</accession>
<comment type="caution">
    <text evidence="1">The sequence shown here is derived from an EMBL/GenBank/DDBJ whole genome shotgun (WGS) entry which is preliminary data.</text>
</comment>
<evidence type="ECO:0000313" key="2">
    <source>
        <dbReference type="Proteomes" id="UP000683925"/>
    </source>
</evidence>
<reference evidence="1" key="1">
    <citation type="submission" date="2021-01" db="EMBL/GenBank/DDBJ databases">
        <authorList>
            <consortium name="Genoscope - CEA"/>
            <person name="William W."/>
        </authorList>
    </citation>
    <scope>NUCLEOTIDE SEQUENCE</scope>
</reference>
<keyword evidence="2" id="KW-1185">Reference proteome</keyword>
<dbReference type="EMBL" id="CAJJDP010000019">
    <property type="protein sequence ID" value="CAD8146660.1"/>
    <property type="molecule type" value="Genomic_DNA"/>
</dbReference>
<dbReference type="AlphaFoldDB" id="A0A8S1T2B8"/>
<evidence type="ECO:0000313" key="1">
    <source>
        <dbReference type="EMBL" id="CAD8146660.1"/>
    </source>
</evidence>
<name>A0A8S1T2B8_PAROT</name>
<protein>
    <submittedName>
        <fullName evidence="1">Uncharacterized protein</fullName>
    </submittedName>
</protein>
<proteinExistence type="predicted"/>
<sequence>MRISERGKCLETSYNKLAQSRTKVNQNQTTFRFKQ</sequence>
<gene>
    <name evidence="1" type="ORF">POCTA_138.1.T0190020</name>
</gene>
<dbReference type="Proteomes" id="UP000683925">
    <property type="component" value="Unassembled WGS sequence"/>
</dbReference>
<organism evidence="1 2">
    <name type="scientific">Paramecium octaurelia</name>
    <dbReference type="NCBI Taxonomy" id="43137"/>
    <lineage>
        <taxon>Eukaryota</taxon>
        <taxon>Sar</taxon>
        <taxon>Alveolata</taxon>
        <taxon>Ciliophora</taxon>
        <taxon>Intramacronucleata</taxon>
        <taxon>Oligohymenophorea</taxon>
        <taxon>Peniculida</taxon>
        <taxon>Parameciidae</taxon>
        <taxon>Paramecium</taxon>
    </lineage>
</organism>